<gene>
    <name evidence="2" type="ORF">GGR27_002383</name>
</gene>
<name>A0ABX0XC75_9BACT</name>
<dbReference type="EMBL" id="JAATJH010000003">
    <property type="protein sequence ID" value="NJC26873.1"/>
    <property type="molecule type" value="Genomic_DNA"/>
</dbReference>
<proteinExistence type="predicted"/>
<sequence>MEIWTCPKCQREFFRKNQQHYCSEHTIEDIFEGKAADVVLAFDALLLAVAEWEPQVIGAGKAAIIFNNGKAWMVVRALKTELDVSFFYESILKSPVIKTARLDNMGKNKYVHQIRLRDETDVTPEVVDLLRKGFDFMLSKKPMKRKKAVAKKKKKPSKKSS</sequence>
<dbReference type="InterPro" id="IPR043714">
    <property type="entry name" value="DUF5655"/>
</dbReference>
<evidence type="ECO:0000313" key="2">
    <source>
        <dbReference type="EMBL" id="NJC26873.1"/>
    </source>
</evidence>
<accession>A0ABX0XC75</accession>
<feature type="domain" description="DUF5655" evidence="1">
    <location>
        <begin position="27"/>
        <end position="136"/>
    </location>
</feature>
<comment type="caution">
    <text evidence="2">The sequence shown here is derived from an EMBL/GenBank/DDBJ whole genome shotgun (WGS) entry which is preliminary data.</text>
</comment>
<reference evidence="2 3" key="1">
    <citation type="submission" date="2020-03" db="EMBL/GenBank/DDBJ databases">
        <title>Genomic Encyclopedia of Type Strains, Phase IV (KMG-IV): sequencing the most valuable type-strain genomes for metagenomic binning, comparative biology and taxonomic classification.</title>
        <authorList>
            <person name="Goeker M."/>
        </authorList>
    </citation>
    <scope>NUCLEOTIDE SEQUENCE [LARGE SCALE GENOMIC DNA]</scope>
    <source>
        <strain evidence="2 3">DSM 105096</strain>
    </source>
</reference>
<organism evidence="2 3">
    <name type="scientific">Neolewinella antarctica</name>
    <dbReference type="NCBI Taxonomy" id="442734"/>
    <lineage>
        <taxon>Bacteria</taxon>
        <taxon>Pseudomonadati</taxon>
        <taxon>Bacteroidota</taxon>
        <taxon>Saprospiria</taxon>
        <taxon>Saprospirales</taxon>
        <taxon>Lewinellaceae</taxon>
        <taxon>Neolewinella</taxon>
    </lineage>
</organism>
<protein>
    <recommendedName>
        <fullName evidence="1">DUF5655 domain-containing protein</fullName>
    </recommendedName>
</protein>
<dbReference type="Pfam" id="PF18899">
    <property type="entry name" value="DUF5655"/>
    <property type="match status" value="1"/>
</dbReference>
<keyword evidence="3" id="KW-1185">Reference proteome</keyword>
<dbReference type="Proteomes" id="UP000770785">
    <property type="component" value="Unassembled WGS sequence"/>
</dbReference>
<dbReference type="RefSeq" id="WP_168037630.1">
    <property type="nucleotide sequence ID" value="NZ_JAATJH010000003.1"/>
</dbReference>
<evidence type="ECO:0000313" key="3">
    <source>
        <dbReference type="Proteomes" id="UP000770785"/>
    </source>
</evidence>
<evidence type="ECO:0000259" key="1">
    <source>
        <dbReference type="Pfam" id="PF18899"/>
    </source>
</evidence>